<dbReference type="GO" id="GO:0003676">
    <property type="term" value="F:nucleic acid binding"/>
    <property type="evidence" value="ECO:0007669"/>
    <property type="project" value="InterPro"/>
</dbReference>
<dbReference type="AlphaFoldDB" id="A0A1R3JLG7"/>
<dbReference type="InterPro" id="IPR001878">
    <property type="entry name" value="Znf_CCHC"/>
</dbReference>
<dbReference type="SMART" id="SM00575">
    <property type="entry name" value="ZnF_PMZ"/>
    <property type="match status" value="1"/>
</dbReference>
<dbReference type="Proteomes" id="UP000187203">
    <property type="component" value="Unassembled WGS sequence"/>
</dbReference>
<feature type="compositionally biased region" description="Polar residues" evidence="7">
    <location>
        <begin position="265"/>
        <end position="277"/>
    </location>
</feature>
<dbReference type="GO" id="GO:0005634">
    <property type="term" value="C:nucleus"/>
    <property type="evidence" value="ECO:0007669"/>
    <property type="project" value="UniProtKB-SubCell"/>
</dbReference>
<evidence type="ECO:0000256" key="7">
    <source>
        <dbReference type="SAM" id="MobiDB-lite"/>
    </source>
</evidence>
<name>A0A1R3JLG7_9ROSI</name>
<keyword evidence="4 6" id="KW-0862">Zinc</keyword>
<feature type="domain" description="SWIM-type" evidence="9">
    <location>
        <begin position="149"/>
        <end position="187"/>
    </location>
</feature>
<evidence type="ECO:0000259" key="9">
    <source>
        <dbReference type="PROSITE" id="PS50966"/>
    </source>
</evidence>
<sequence length="436" mass="50316">MHFALMIDIEIDMEDSQHEDSSEKYESVENNDITGSLDEGRVPHEFFLDKDDFNLNVEDVMKMEFDSVTDAERFYYTYAHGMGFSIRKVTSPDGLQMLEEHAASVYTKNAFSRFQYELRREHLYSCPSGYKPWQGCKAYDLTRYTKPEKEISVVFNPQTQEIKCDCKKFETEGIPCRHAINVMKMENLERIPDFMIVDQWKIEPHARHDSLEEPPLTAEDVEVFRRSSIRLLCNQVAEVASKTPEGYNQAMNSLRELLHNLRTTYKPHSQPEKSSPSARLPVGDPKKVQSKGRKKKKSKTKGDRKVYSCGKCGRQGHSVRTCPDREISMGANFDKVSQDWDNDYDSSDDDIFDTLSLSSTDLDEDLPTQDEVRNEVPRQDNDDKNSHEDSSTKHDTHLDDLREGSFSTLFDLNMTPEDDDGSGPKKKEKKKQHDDE</sequence>
<dbReference type="GO" id="GO:0008270">
    <property type="term" value="F:zinc ion binding"/>
    <property type="evidence" value="ECO:0007669"/>
    <property type="project" value="UniProtKB-UniRule"/>
</dbReference>
<keyword evidence="2 6" id="KW-0479">Metal-binding</keyword>
<dbReference type="PANTHER" id="PTHR31669:SF251">
    <property type="entry name" value="PROTEIN FAR1-RELATED SEQUENCE"/>
    <property type="match status" value="1"/>
</dbReference>
<dbReference type="EMBL" id="AWUE01015794">
    <property type="protein sequence ID" value="OMO95686.1"/>
    <property type="molecule type" value="Genomic_DNA"/>
</dbReference>
<accession>A0A1R3JLG7</accession>
<keyword evidence="3 5" id="KW-0863">Zinc-finger</keyword>
<feature type="region of interest" description="Disordered" evidence="7">
    <location>
        <begin position="265"/>
        <end position="323"/>
    </location>
</feature>
<comment type="similarity">
    <text evidence="1 6">Belongs to the FHY3/FAR1 family.</text>
</comment>
<dbReference type="GO" id="GO:0006355">
    <property type="term" value="P:regulation of DNA-templated transcription"/>
    <property type="evidence" value="ECO:0007669"/>
    <property type="project" value="UniProtKB-UniRule"/>
</dbReference>
<comment type="subcellular location">
    <subcellularLocation>
        <location evidence="6">Nucleus</location>
    </subcellularLocation>
</comment>
<dbReference type="InterPro" id="IPR031052">
    <property type="entry name" value="FHY3/FAR1"/>
</dbReference>
<comment type="caution">
    <text evidence="10">The sequence shown here is derived from an EMBL/GenBank/DDBJ whole genome shotgun (WGS) entry which is preliminary data.</text>
</comment>
<dbReference type="PANTHER" id="PTHR31669">
    <property type="entry name" value="PROTEIN FAR1-RELATED SEQUENCE 10-RELATED"/>
    <property type="match status" value="1"/>
</dbReference>
<evidence type="ECO:0000313" key="10">
    <source>
        <dbReference type="EMBL" id="OMO95686.1"/>
    </source>
</evidence>
<organism evidence="10 11">
    <name type="scientific">Corchorus olitorius</name>
    <dbReference type="NCBI Taxonomy" id="93759"/>
    <lineage>
        <taxon>Eukaryota</taxon>
        <taxon>Viridiplantae</taxon>
        <taxon>Streptophyta</taxon>
        <taxon>Embryophyta</taxon>
        <taxon>Tracheophyta</taxon>
        <taxon>Spermatophyta</taxon>
        <taxon>Magnoliopsida</taxon>
        <taxon>eudicotyledons</taxon>
        <taxon>Gunneridae</taxon>
        <taxon>Pentapetalae</taxon>
        <taxon>rosids</taxon>
        <taxon>malvids</taxon>
        <taxon>Malvales</taxon>
        <taxon>Malvaceae</taxon>
        <taxon>Grewioideae</taxon>
        <taxon>Apeibeae</taxon>
        <taxon>Corchorus</taxon>
    </lineage>
</organism>
<feature type="compositionally biased region" description="Basic residues" evidence="7">
    <location>
        <begin position="288"/>
        <end position="299"/>
    </location>
</feature>
<dbReference type="OrthoDB" id="1298625at2759"/>
<evidence type="ECO:0000256" key="1">
    <source>
        <dbReference type="ARBA" id="ARBA00005889"/>
    </source>
</evidence>
<proteinExistence type="inferred from homology"/>
<evidence type="ECO:0000256" key="4">
    <source>
        <dbReference type="ARBA" id="ARBA00022833"/>
    </source>
</evidence>
<dbReference type="InterPro" id="IPR007527">
    <property type="entry name" value="Znf_SWIM"/>
</dbReference>
<evidence type="ECO:0000256" key="5">
    <source>
        <dbReference type="PROSITE-ProRule" id="PRU00047"/>
    </source>
</evidence>
<dbReference type="PROSITE" id="PS50158">
    <property type="entry name" value="ZF_CCHC"/>
    <property type="match status" value="1"/>
</dbReference>
<feature type="region of interest" description="Disordered" evidence="7">
    <location>
        <begin position="358"/>
        <end position="436"/>
    </location>
</feature>
<feature type="compositionally biased region" description="Basic and acidic residues" evidence="7">
    <location>
        <begin position="370"/>
        <end position="403"/>
    </location>
</feature>
<gene>
    <name evidence="10" type="ORF">COLO4_15721</name>
</gene>
<evidence type="ECO:0000313" key="11">
    <source>
        <dbReference type="Proteomes" id="UP000187203"/>
    </source>
</evidence>
<reference evidence="11" key="1">
    <citation type="submission" date="2013-09" db="EMBL/GenBank/DDBJ databases">
        <title>Corchorus olitorius genome sequencing.</title>
        <authorList>
            <person name="Alam M."/>
            <person name="Haque M.S."/>
            <person name="Islam M.S."/>
            <person name="Emdad E.M."/>
            <person name="Islam M.M."/>
            <person name="Ahmed B."/>
            <person name="Halim A."/>
            <person name="Hossen Q.M.M."/>
            <person name="Hossain M.Z."/>
            <person name="Ahmed R."/>
            <person name="Khan M.M."/>
            <person name="Islam R."/>
            <person name="Rashid M.M."/>
            <person name="Khan S.A."/>
            <person name="Rahman M.S."/>
            <person name="Alam M."/>
            <person name="Yahiya A.S."/>
            <person name="Khan M.S."/>
            <person name="Azam M.S."/>
            <person name="Haque T."/>
            <person name="Lashkar M.Z.H."/>
            <person name="Akhand A.I."/>
            <person name="Morshed G."/>
            <person name="Roy S."/>
            <person name="Uddin K.S."/>
            <person name="Rabeya T."/>
            <person name="Hossain A.S."/>
            <person name="Chowdhury A."/>
            <person name="Snigdha A.R."/>
            <person name="Mortoza M.S."/>
            <person name="Matin S.A."/>
            <person name="Hoque S.M.E."/>
            <person name="Islam M.K."/>
            <person name="Roy D.K."/>
            <person name="Haider R."/>
            <person name="Moosa M.M."/>
            <person name="Elias S.M."/>
            <person name="Hasan A.M."/>
            <person name="Jahan S."/>
            <person name="Shafiuddin M."/>
            <person name="Mahmood N."/>
            <person name="Shommy N.S."/>
        </authorList>
    </citation>
    <scope>NUCLEOTIDE SEQUENCE [LARGE SCALE GENOMIC DNA]</scope>
    <source>
        <strain evidence="11">cv. O-4</strain>
    </source>
</reference>
<evidence type="ECO:0000256" key="3">
    <source>
        <dbReference type="ARBA" id="ARBA00022771"/>
    </source>
</evidence>
<feature type="domain" description="CCHC-type" evidence="8">
    <location>
        <begin position="309"/>
        <end position="324"/>
    </location>
</feature>
<comment type="function">
    <text evidence="6">Putative transcription activator involved in regulating light control of development.</text>
</comment>
<dbReference type="PROSITE" id="PS50966">
    <property type="entry name" value="ZF_SWIM"/>
    <property type="match status" value="1"/>
</dbReference>
<evidence type="ECO:0000256" key="2">
    <source>
        <dbReference type="ARBA" id="ARBA00022723"/>
    </source>
</evidence>
<dbReference type="InterPro" id="IPR006564">
    <property type="entry name" value="Znf_PMZ"/>
</dbReference>
<keyword evidence="6" id="KW-0539">Nucleus</keyword>
<evidence type="ECO:0000259" key="8">
    <source>
        <dbReference type="PROSITE" id="PS50158"/>
    </source>
</evidence>
<keyword evidence="11" id="KW-1185">Reference proteome</keyword>
<protein>
    <recommendedName>
        <fullName evidence="6">Protein FAR1-RELATED SEQUENCE</fullName>
    </recommendedName>
</protein>
<evidence type="ECO:0000256" key="6">
    <source>
        <dbReference type="RuleBase" id="RU367018"/>
    </source>
</evidence>
<dbReference type="Pfam" id="PF04434">
    <property type="entry name" value="SWIM"/>
    <property type="match status" value="1"/>
</dbReference>